<proteinExistence type="predicted"/>
<protein>
    <recommendedName>
        <fullName evidence="2">DUF4776 domain-containing protein</fullName>
    </recommendedName>
</protein>
<reference evidence="3" key="1">
    <citation type="submission" date="2022-01" db="EMBL/GenBank/DDBJ databases">
        <authorList>
            <person name="King R."/>
        </authorList>
    </citation>
    <scope>NUCLEOTIDE SEQUENCE</scope>
</reference>
<organism evidence="3 4">
    <name type="scientific">Phaedon cochleariae</name>
    <name type="common">Mustard beetle</name>
    <dbReference type="NCBI Taxonomy" id="80249"/>
    <lineage>
        <taxon>Eukaryota</taxon>
        <taxon>Metazoa</taxon>
        <taxon>Ecdysozoa</taxon>
        <taxon>Arthropoda</taxon>
        <taxon>Hexapoda</taxon>
        <taxon>Insecta</taxon>
        <taxon>Pterygota</taxon>
        <taxon>Neoptera</taxon>
        <taxon>Endopterygota</taxon>
        <taxon>Coleoptera</taxon>
        <taxon>Polyphaga</taxon>
        <taxon>Cucujiformia</taxon>
        <taxon>Chrysomeloidea</taxon>
        <taxon>Chrysomelidae</taxon>
        <taxon>Chrysomelinae</taxon>
        <taxon>Chrysomelini</taxon>
        <taxon>Phaedon</taxon>
    </lineage>
</organism>
<feature type="compositionally biased region" description="Basic and acidic residues" evidence="1">
    <location>
        <begin position="1246"/>
        <end position="1272"/>
    </location>
</feature>
<dbReference type="AlphaFoldDB" id="A0A9P0DU82"/>
<dbReference type="PANTHER" id="PTHR39079:SF1">
    <property type="entry name" value="GH11706P-RELATED"/>
    <property type="match status" value="1"/>
</dbReference>
<name>A0A9P0DU82_PHACE</name>
<reference evidence="3" key="2">
    <citation type="submission" date="2022-10" db="EMBL/GenBank/DDBJ databases">
        <authorList>
            <consortium name="ENA_rothamsted_submissions"/>
            <consortium name="culmorum"/>
            <person name="King R."/>
        </authorList>
    </citation>
    <scope>NUCLEOTIDE SEQUENCE</scope>
</reference>
<evidence type="ECO:0000313" key="3">
    <source>
        <dbReference type="EMBL" id="CAH1163676.1"/>
    </source>
</evidence>
<feature type="compositionally biased region" description="Polar residues" evidence="1">
    <location>
        <begin position="977"/>
        <end position="986"/>
    </location>
</feature>
<keyword evidence="4" id="KW-1185">Reference proteome</keyword>
<accession>A0A9P0DU82</accession>
<feature type="domain" description="DUF4776" evidence="2">
    <location>
        <begin position="1205"/>
        <end position="1249"/>
    </location>
</feature>
<evidence type="ECO:0000256" key="1">
    <source>
        <dbReference type="SAM" id="MobiDB-lite"/>
    </source>
</evidence>
<dbReference type="EMBL" id="OU896710">
    <property type="protein sequence ID" value="CAH1163676.1"/>
    <property type="molecule type" value="Genomic_DNA"/>
</dbReference>
<evidence type="ECO:0000313" key="4">
    <source>
        <dbReference type="Proteomes" id="UP001153737"/>
    </source>
</evidence>
<dbReference type="Proteomes" id="UP001153737">
    <property type="component" value="Chromosome 4"/>
</dbReference>
<gene>
    <name evidence="3" type="ORF">PHAECO_LOCUS8612</name>
</gene>
<dbReference type="InterPro" id="IPR031949">
    <property type="entry name" value="DUF4776"/>
</dbReference>
<dbReference type="Pfam" id="PF14924">
    <property type="entry name" value="MAP10_N"/>
    <property type="match status" value="1"/>
</dbReference>
<feature type="region of interest" description="Disordered" evidence="1">
    <location>
        <begin position="1179"/>
        <end position="1218"/>
    </location>
</feature>
<feature type="region of interest" description="Disordered" evidence="1">
    <location>
        <begin position="1246"/>
        <end position="1280"/>
    </location>
</feature>
<dbReference type="OrthoDB" id="7883086at2759"/>
<dbReference type="PANTHER" id="PTHR39079">
    <property type="entry name" value="FI08034P-RELATED"/>
    <property type="match status" value="1"/>
</dbReference>
<evidence type="ECO:0000259" key="2">
    <source>
        <dbReference type="Pfam" id="PF16003"/>
    </source>
</evidence>
<feature type="domain" description="DUF4776" evidence="2">
    <location>
        <begin position="1004"/>
        <end position="1182"/>
    </location>
</feature>
<feature type="compositionally biased region" description="Basic and acidic residues" evidence="1">
    <location>
        <begin position="1006"/>
        <end position="1022"/>
    </location>
</feature>
<feature type="region of interest" description="Disordered" evidence="1">
    <location>
        <begin position="961"/>
        <end position="992"/>
    </location>
</feature>
<feature type="region of interest" description="Disordered" evidence="1">
    <location>
        <begin position="1006"/>
        <end position="1039"/>
    </location>
</feature>
<feature type="region of interest" description="Disordered" evidence="1">
    <location>
        <begin position="782"/>
        <end position="801"/>
    </location>
</feature>
<sequence length="1280" mass="141455">MASVGKLFLLEVLVYKIHLQPNFENIPKKNDVAFNIRFSDIINSNIIPEDFKLQGGEMDEGLISSLLTINMGKTCLIVHKPKDLVSELRRCPLEVGFQIKRKTIGTALIPFKTEFADMVNIYESIGVVKSVEYNGISDLKKTPEEEKIGTIEIFLRMSCYGDNIDTDFRWFEVTNEYVFMEPKTTATFKIESFDLMTNTNVTPITSLYNPAVCTPVSTTTKRLSWTELFGGGKSPGVKLSVAPIGLDDCPIHMDISRRQSKLQHTISMGSAFDVVSLVFRPPENKFFDFLNMVSAEVTTKEDETTVTLSVSKENMNKKQLHIQDEVISYDVEKLKNIIVMDEDDEEDPALELTADKIARKLCKNKDCPAAKKFKEYGIGPLATGKGLGTLYGDVEPPTTYGLSHTYGTFANYGPYGVFSRPKSPDQPFIPPKNALETPKPPCSNRKEKTCRHGVRRLRGGGLPNDALDSSMPSCKILRLRGGGQLEIEALPGPKSPFLECKPVMDQFDQILAAYKKALGPCGQPTCPHAQTLAEAQCEKYLEMTGRAIKKGPPEKTDSVSCQSIPCTMEECPYKENKNRFPAGCGSPRCAYAAYKLGLVDDDAAIELQFLPPAVSGKCGHPKCEYPLKPDLPPIHWDCPDPLPKGNCKNLNCPFLPPDLKVMKCKVPKKGPCGSTSCPYALPPPCDVPSCPFRQKPCPFLEQQQQGDMKASCSMNSKDGEICENPDCPFANNGDDQSACFQDENLKGEFQTCANPGCPFANKTGNGKGDDACINVKCPSKNNRKKDNDARKSKKKSTSRNCDNPDCPFADSKKKKIVQKKSSSVCENPDCPFAKKTLDTENTSKSSSLCDNPDCPFAKSSQNTTQSNLCANPDCPFANKSSTSSSTSSSEKCSHKSANCENGSVCSNPNCPYTGIKEDPICNDPFCPYLQPLPSCGVRNCPYEPVPGIYCPSPNCPAMSVGTVQQSKSLREQRQQERNSTSNQKSGENVVGQTDIVLETQMSVVRKSKEAVRASKEQPDSKEQPQAVKGNGNGKKKRGKFVYSMGDKYPGVKVGHKECVTPMFNVPPKMGWLWNIHTPILRLKPRRGWKPGAIVKTIAQRIRAHRQLKGLGMLHVPKFRKNVGGSESDPEVNVSPKPTLHIQKKDGAYWITMNPLKDPKTLAENEDPYMECTPMQFKITKNKNKPKDDNDEDGSRLCCCEPEDESSSSDSELDIEFTPPAGIIHPERFKKKKNVIHCDTQYNPDDFEVKKDIAKGKSKSQESQKGKGKEKGKGKGKKGKK</sequence>
<feature type="compositionally biased region" description="Acidic residues" evidence="1">
    <location>
        <begin position="1200"/>
        <end position="1214"/>
    </location>
</feature>
<dbReference type="Pfam" id="PF16003">
    <property type="entry name" value="DUF4776"/>
    <property type="match status" value="2"/>
</dbReference>